<feature type="compositionally biased region" description="Basic and acidic residues" evidence="1">
    <location>
        <begin position="70"/>
        <end position="80"/>
    </location>
</feature>
<reference evidence="3" key="1">
    <citation type="submission" date="2018-06" db="EMBL/GenBank/DDBJ databases">
        <authorList>
            <person name="Zhirakovskaya E."/>
        </authorList>
    </citation>
    <scope>NUCLEOTIDE SEQUENCE</scope>
</reference>
<gene>
    <name evidence="3" type="ORF">MNBD_GAMMA06-1205</name>
</gene>
<evidence type="ECO:0000259" key="2">
    <source>
        <dbReference type="Pfam" id="PF22513"/>
    </source>
</evidence>
<dbReference type="SUPFAM" id="SSF47598">
    <property type="entry name" value="Ribbon-helix-helix"/>
    <property type="match status" value="1"/>
</dbReference>
<dbReference type="AlphaFoldDB" id="A0A3B0WGE7"/>
<dbReference type="InterPro" id="IPR010985">
    <property type="entry name" value="Ribbon_hlx_hlx"/>
</dbReference>
<dbReference type="Pfam" id="PF22513">
    <property type="entry name" value="FitA-like_RHH"/>
    <property type="match status" value="1"/>
</dbReference>
<evidence type="ECO:0000313" key="3">
    <source>
        <dbReference type="EMBL" id="VAW50352.1"/>
    </source>
</evidence>
<organism evidence="3">
    <name type="scientific">hydrothermal vent metagenome</name>
    <dbReference type="NCBI Taxonomy" id="652676"/>
    <lineage>
        <taxon>unclassified sequences</taxon>
        <taxon>metagenomes</taxon>
        <taxon>ecological metagenomes</taxon>
    </lineage>
</organism>
<dbReference type="InterPro" id="IPR013321">
    <property type="entry name" value="Arc_rbn_hlx_hlx"/>
</dbReference>
<name>A0A3B0WGE7_9ZZZZ</name>
<evidence type="ECO:0000256" key="1">
    <source>
        <dbReference type="SAM" id="MobiDB-lite"/>
    </source>
</evidence>
<dbReference type="Gene3D" id="1.10.1220.10">
    <property type="entry name" value="Met repressor-like"/>
    <property type="match status" value="1"/>
</dbReference>
<feature type="region of interest" description="Disordered" evidence="1">
    <location>
        <begin position="61"/>
        <end position="80"/>
    </location>
</feature>
<proteinExistence type="predicted"/>
<feature type="domain" description="Antitoxin FitA-like ribbon-helix-helix" evidence="2">
    <location>
        <begin position="2"/>
        <end position="38"/>
    </location>
</feature>
<dbReference type="InterPro" id="IPR053853">
    <property type="entry name" value="FitA-like_RHH"/>
</dbReference>
<protein>
    <recommendedName>
        <fullName evidence="2">Antitoxin FitA-like ribbon-helix-helix domain-containing protein</fullName>
    </recommendedName>
</protein>
<accession>A0A3B0WGE7</accession>
<dbReference type="EMBL" id="UOFD01000011">
    <property type="protein sequence ID" value="VAW50352.1"/>
    <property type="molecule type" value="Genomic_DNA"/>
</dbReference>
<dbReference type="GO" id="GO:0006355">
    <property type="term" value="P:regulation of DNA-templated transcription"/>
    <property type="evidence" value="ECO:0007669"/>
    <property type="project" value="InterPro"/>
</dbReference>
<sequence length="80" mass="9158">MPAITLKNIPDTLYAQLKTAAGAHHRSLNSEILYCVERTLGTHKINVFEHIERARKLREKTAQHNITDQGLHDFKNEGRP</sequence>